<feature type="transmembrane region" description="Helical" evidence="12">
    <location>
        <begin position="136"/>
        <end position="159"/>
    </location>
</feature>
<keyword evidence="9" id="KW-0201">Cytochrome c-type biogenesis</keyword>
<evidence type="ECO:0000256" key="3">
    <source>
        <dbReference type="ARBA" id="ARBA00010544"/>
    </source>
</evidence>
<evidence type="ECO:0000256" key="9">
    <source>
        <dbReference type="ARBA" id="ARBA00022748"/>
    </source>
</evidence>
<sequence>MKHLLAPALAIARKDLYAEWKTKQTITTMLIFSGLVIVTFSFAFDPSNQAVSALVPGMIWVITIFAGILGLNRSFTTEKQHDHLHGMMVAPVDPSGIYIGKFLANLVFVLLVQVVSIPLLFLLFDFQVPAYSSILYFLLIIFLGTFGFIAVGTLLAALASHAKSSEMLLPILLFPLVTPVIIAAVQATRLVLTEQEGAAAALSWMQLMGAYDVIFFAAGFLLFEYVLEV</sequence>
<feature type="transmembrane region" description="Helical" evidence="12">
    <location>
        <begin position="204"/>
        <end position="227"/>
    </location>
</feature>
<evidence type="ECO:0000256" key="8">
    <source>
        <dbReference type="ARBA" id="ARBA00022692"/>
    </source>
</evidence>
<keyword evidence="10 12" id="KW-1133">Transmembrane helix</keyword>
<dbReference type="InterPro" id="IPR026031">
    <property type="entry name" value="Cyt_c_CcmB_bac"/>
</dbReference>
<feature type="transmembrane region" description="Helical" evidence="12">
    <location>
        <begin position="26"/>
        <end position="44"/>
    </location>
</feature>
<dbReference type="RefSeq" id="WP_093056093.1">
    <property type="nucleotide sequence ID" value="NZ_FOGT01000028.1"/>
</dbReference>
<dbReference type="GO" id="GO:0017004">
    <property type="term" value="P:cytochrome complex assembly"/>
    <property type="evidence" value="ECO:0007669"/>
    <property type="project" value="UniProtKB-KW"/>
</dbReference>
<keyword evidence="6" id="KW-1003">Cell membrane</keyword>
<comment type="subcellular location">
    <subcellularLocation>
        <location evidence="2">Cell inner membrane</location>
        <topology evidence="2">Multi-pass membrane protein</topology>
    </subcellularLocation>
</comment>
<dbReference type="GO" id="GO:1903607">
    <property type="term" value="P:cytochrome c biosynthetic process"/>
    <property type="evidence" value="ECO:0007669"/>
    <property type="project" value="TreeGrafter"/>
</dbReference>
<gene>
    <name evidence="13" type="ORF">SAMN05518684_12813</name>
</gene>
<keyword evidence="14" id="KW-1185">Reference proteome</keyword>
<feature type="transmembrane region" description="Helical" evidence="12">
    <location>
        <begin position="50"/>
        <end position="71"/>
    </location>
</feature>
<evidence type="ECO:0000256" key="7">
    <source>
        <dbReference type="ARBA" id="ARBA00022519"/>
    </source>
</evidence>
<dbReference type="Pfam" id="PF03379">
    <property type="entry name" value="CcmB"/>
    <property type="match status" value="1"/>
</dbReference>
<dbReference type="PRINTS" id="PR01414">
    <property type="entry name" value="CCMBBIOGNSIS"/>
</dbReference>
<evidence type="ECO:0000256" key="1">
    <source>
        <dbReference type="ARBA" id="ARBA00002442"/>
    </source>
</evidence>
<keyword evidence="5" id="KW-0813">Transport</keyword>
<reference evidence="14" key="1">
    <citation type="submission" date="2016-10" db="EMBL/GenBank/DDBJ databases">
        <authorList>
            <person name="Varghese N."/>
            <person name="Submissions S."/>
        </authorList>
    </citation>
    <scope>NUCLEOTIDE SEQUENCE [LARGE SCALE GENOMIC DNA]</scope>
    <source>
        <strain evidence="14">S9</strain>
    </source>
</reference>
<comment type="function">
    <text evidence="1">Required for the export of heme to the periplasm for the biogenesis of c-type cytochromes.</text>
</comment>
<keyword evidence="8 12" id="KW-0812">Transmembrane</keyword>
<proteinExistence type="inferred from homology"/>
<evidence type="ECO:0000313" key="14">
    <source>
        <dbReference type="Proteomes" id="UP000198571"/>
    </source>
</evidence>
<dbReference type="InterPro" id="IPR003544">
    <property type="entry name" value="Cyt_c_biogenesis_CcmB"/>
</dbReference>
<evidence type="ECO:0000256" key="10">
    <source>
        <dbReference type="ARBA" id="ARBA00022989"/>
    </source>
</evidence>
<dbReference type="GO" id="GO:0015232">
    <property type="term" value="F:heme transmembrane transporter activity"/>
    <property type="evidence" value="ECO:0007669"/>
    <property type="project" value="InterPro"/>
</dbReference>
<evidence type="ECO:0000256" key="6">
    <source>
        <dbReference type="ARBA" id="ARBA00022475"/>
    </source>
</evidence>
<organism evidence="13 14">
    <name type="scientific">Salipaludibacillus aurantiacus</name>
    <dbReference type="NCBI Taxonomy" id="1601833"/>
    <lineage>
        <taxon>Bacteria</taxon>
        <taxon>Bacillati</taxon>
        <taxon>Bacillota</taxon>
        <taxon>Bacilli</taxon>
        <taxon>Bacillales</taxon>
        <taxon>Bacillaceae</taxon>
    </lineage>
</organism>
<comment type="similarity">
    <text evidence="3">Belongs to the CcmB/CycW/HelB family.</text>
</comment>
<feature type="transmembrane region" description="Helical" evidence="12">
    <location>
        <begin position="171"/>
        <end position="192"/>
    </location>
</feature>
<dbReference type="PIRSF" id="PIRSF002764">
    <property type="entry name" value="CcmB"/>
    <property type="match status" value="1"/>
</dbReference>
<feature type="transmembrane region" description="Helical" evidence="12">
    <location>
        <begin position="102"/>
        <end position="124"/>
    </location>
</feature>
<dbReference type="Proteomes" id="UP000198571">
    <property type="component" value="Unassembled WGS sequence"/>
</dbReference>
<evidence type="ECO:0000256" key="12">
    <source>
        <dbReference type="SAM" id="Phobius"/>
    </source>
</evidence>
<accession>A0A1H9X7K3</accession>
<evidence type="ECO:0000256" key="11">
    <source>
        <dbReference type="ARBA" id="ARBA00023136"/>
    </source>
</evidence>
<dbReference type="GO" id="GO:0005886">
    <property type="term" value="C:plasma membrane"/>
    <property type="evidence" value="ECO:0007669"/>
    <property type="project" value="UniProtKB-SubCell"/>
</dbReference>
<name>A0A1H9X7K3_9BACI</name>
<keyword evidence="7" id="KW-0997">Cell inner membrane</keyword>
<dbReference type="STRING" id="1601833.SAMN05518684_12813"/>
<dbReference type="PANTHER" id="PTHR30070:SF1">
    <property type="entry name" value="CYTOCHROME C BIOGENESIS B-RELATED"/>
    <property type="match status" value="1"/>
</dbReference>
<dbReference type="PANTHER" id="PTHR30070">
    <property type="entry name" value="HEME EXPORTER PROTEIN B"/>
    <property type="match status" value="1"/>
</dbReference>
<evidence type="ECO:0000256" key="5">
    <source>
        <dbReference type="ARBA" id="ARBA00022448"/>
    </source>
</evidence>
<dbReference type="AlphaFoldDB" id="A0A1H9X7K3"/>
<evidence type="ECO:0000256" key="2">
    <source>
        <dbReference type="ARBA" id="ARBA00004429"/>
    </source>
</evidence>
<protein>
    <recommendedName>
        <fullName evidence="4">Heme exporter protein B</fullName>
    </recommendedName>
</protein>
<dbReference type="OrthoDB" id="9812809at2"/>
<evidence type="ECO:0000313" key="13">
    <source>
        <dbReference type="EMBL" id="SES42105.1"/>
    </source>
</evidence>
<dbReference type="EMBL" id="FOGT01000028">
    <property type="protein sequence ID" value="SES42105.1"/>
    <property type="molecule type" value="Genomic_DNA"/>
</dbReference>
<keyword evidence="11 12" id="KW-0472">Membrane</keyword>
<evidence type="ECO:0000256" key="4">
    <source>
        <dbReference type="ARBA" id="ARBA00016452"/>
    </source>
</evidence>